<evidence type="ECO:0000256" key="1">
    <source>
        <dbReference type="ARBA" id="ARBA00004651"/>
    </source>
</evidence>
<comment type="caution">
    <text evidence="10">The sequence shown here is derived from an EMBL/GenBank/DDBJ whole genome shotgun (WGS) entry which is preliminary data.</text>
</comment>
<evidence type="ECO:0000259" key="9">
    <source>
        <dbReference type="PROSITE" id="PS50262"/>
    </source>
</evidence>
<keyword evidence="5 8" id="KW-1133">Transmembrane helix</keyword>
<proteinExistence type="inferred from homology"/>
<keyword evidence="6 8" id="KW-0472">Membrane</keyword>
<organism evidence="10 11">
    <name type="scientific">Orchesella dallaii</name>
    <dbReference type="NCBI Taxonomy" id="48710"/>
    <lineage>
        <taxon>Eukaryota</taxon>
        <taxon>Metazoa</taxon>
        <taxon>Ecdysozoa</taxon>
        <taxon>Arthropoda</taxon>
        <taxon>Hexapoda</taxon>
        <taxon>Collembola</taxon>
        <taxon>Entomobryomorpha</taxon>
        <taxon>Entomobryoidea</taxon>
        <taxon>Orchesellidae</taxon>
        <taxon>Orchesellinae</taxon>
        <taxon>Orchesella</taxon>
    </lineage>
</organism>
<evidence type="ECO:0000256" key="6">
    <source>
        <dbReference type="ARBA" id="ARBA00023136"/>
    </source>
</evidence>
<keyword evidence="11" id="KW-1185">Reference proteome</keyword>
<evidence type="ECO:0000313" key="10">
    <source>
        <dbReference type="EMBL" id="CAL8100508.1"/>
    </source>
</evidence>
<keyword evidence="3" id="KW-1003">Cell membrane</keyword>
<feature type="transmembrane region" description="Helical" evidence="8">
    <location>
        <begin position="145"/>
        <end position="167"/>
    </location>
</feature>
<dbReference type="PROSITE" id="PS50262">
    <property type="entry name" value="G_PROTEIN_RECEP_F1_2"/>
    <property type="match status" value="1"/>
</dbReference>
<dbReference type="InterPro" id="IPR000276">
    <property type="entry name" value="GPCR_Rhodpsn"/>
</dbReference>
<name>A0ABP1QF07_9HEXA</name>
<dbReference type="Pfam" id="PF00001">
    <property type="entry name" value="7tm_1"/>
    <property type="match status" value="1"/>
</dbReference>
<dbReference type="Gene3D" id="1.20.1070.10">
    <property type="entry name" value="Rhodopsin 7-helix transmembrane proteins"/>
    <property type="match status" value="1"/>
</dbReference>
<dbReference type="InterPro" id="IPR017452">
    <property type="entry name" value="GPCR_Rhodpsn_7TM"/>
</dbReference>
<protein>
    <recommendedName>
        <fullName evidence="9">G-protein coupled receptors family 1 profile domain-containing protein</fullName>
    </recommendedName>
</protein>
<dbReference type="SUPFAM" id="SSF81321">
    <property type="entry name" value="Family A G protein-coupled receptor-like"/>
    <property type="match status" value="1"/>
</dbReference>
<evidence type="ECO:0000256" key="4">
    <source>
        <dbReference type="ARBA" id="ARBA00022692"/>
    </source>
</evidence>
<accession>A0ABP1QF07</accession>
<evidence type="ECO:0000313" key="11">
    <source>
        <dbReference type="Proteomes" id="UP001642540"/>
    </source>
</evidence>
<evidence type="ECO:0000256" key="8">
    <source>
        <dbReference type="SAM" id="Phobius"/>
    </source>
</evidence>
<dbReference type="PANTHER" id="PTHR24241:SF59">
    <property type="entry name" value="ADIPOKINETIC HORMONE RECEPTOR, ISOFORM C"/>
    <property type="match status" value="1"/>
</dbReference>
<dbReference type="PANTHER" id="PTHR24241">
    <property type="entry name" value="NEUROPEPTIDE RECEPTOR-RELATED G-PROTEIN COUPLED RECEPTOR"/>
    <property type="match status" value="1"/>
</dbReference>
<comment type="subcellular location">
    <subcellularLocation>
        <location evidence="1">Cell membrane</location>
        <topology evidence="1">Multi-pass membrane protein</topology>
    </subcellularLocation>
</comment>
<keyword evidence="4 8" id="KW-0812">Transmembrane</keyword>
<feature type="transmembrane region" description="Helical" evidence="8">
    <location>
        <begin position="42"/>
        <end position="68"/>
    </location>
</feature>
<sequence length="270" mass="30648">MSRFHLSSLNVLTFSVQKHPLYPSFLLCSNSDYFLSLSKEIMYNLLSLIVMYFAPLLVIIVTYAMVLYTIARKSREHHQDCRPRSGSNQLRRSDNASNITRARRKTLWLSMVIVTVFVICWTPYVTMTLWYMFDFETAANVDPRIHEALFVTAVSNSCVNPIIYGNYMKKYWRNLRNAACRSRTSSTSSSRIASSSRTHNHHRAVSTYRCTNPNHHFNLSPRCQSATASDVTIMEHTAFGTTGSVISPARITSASAPAASQTELPRPVFV</sequence>
<evidence type="ECO:0000256" key="2">
    <source>
        <dbReference type="ARBA" id="ARBA00010663"/>
    </source>
</evidence>
<evidence type="ECO:0000256" key="5">
    <source>
        <dbReference type="ARBA" id="ARBA00022989"/>
    </source>
</evidence>
<feature type="domain" description="G-protein coupled receptors family 1 profile" evidence="9">
    <location>
        <begin position="28"/>
        <end position="164"/>
    </location>
</feature>
<evidence type="ECO:0000256" key="3">
    <source>
        <dbReference type="ARBA" id="ARBA00022475"/>
    </source>
</evidence>
<dbReference type="EMBL" id="CAXLJM020000032">
    <property type="protein sequence ID" value="CAL8100508.1"/>
    <property type="molecule type" value="Genomic_DNA"/>
</dbReference>
<dbReference type="Proteomes" id="UP001642540">
    <property type="component" value="Unassembled WGS sequence"/>
</dbReference>
<gene>
    <name evidence="10" type="ORF">ODALV1_LOCUS10566</name>
</gene>
<reference evidence="10 11" key="1">
    <citation type="submission" date="2024-08" db="EMBL/GenBank/DDBJ databases">
        <authorList>
            <person name="Cucini C."/>
            <person name="Frati F."/>
        </authorList>
    </citation>
    <scope>NUCLEOTIDE SEQUENCE [LARGE SCALE GENOMIC DNA]</scope>
</reference>
<dbReference type="PRINTS" id="PR00237">
    <property type="entry name" value="GPCRRHODOPSN"/>
</dbReference>
<comment type="similarity">
    <text evidence="2">Belongs to the G-protein coupled receptor 1 family.</text>
</comment>
<feature type="transmembrane region" description="Helical" evidence="8">
    <location>
        <begin position="107"/>
        <end position="133"/>
    </location>
</feature>
<evidence type="ECO:0000256" key="7">
    <source>
        <dbReference type="ARBA" id="ARBA00023170"/>
    </source>
</evidence>
<keyword evidence="7" id="KW-0675">Receptor</keyword>